<protein>
    <submittedName>
        <fullName evidence="2">Uncharacterized protein</fullName>
    </submittedName>
</protein>
<accession>A0AAD4HLR1</accession>
<dbReference type="GeneID" id="64661276"/>
<comment type="caution">
    <text evidence="2">The sequence shown here is derived from an EMBL/GenBank/DDBJ whole genome shotgun (WGS) entry which is preliminary data.</text>
</comment>
<sequence>MQDPASDQHGQQQSDKLPTTDQSMHEGQTAHGAELKDSTTRVTDKPILDKANEARGILERPFLAQNSRSGPCQLRHRESMVQNDPVAVVDYITPLRRKLSEFNSFVDTIAEVWNFIRQRLHQLSCSKDLYICQGSMGRPAGCVVSKVFIYTIPDVSDARLTAMTSTSNSGRLNQPAPFKDG</sequence>
<feature type="compositionally biased region" description="Basic and acidic residues" evidence="1">
    <location>
        <begin position="33"/>
        <end position="48"/>
    </location>
</feature>
<dbReference type="AlphaFoldDB" id="A0AAD4HLR1"/>
<evidence type="ECO:0000313" key="3">
    <source>
        <dbReference type="Proteomes" id="UP001195769"/>
    </source>
</evidence>
<feature type="compositionally biased region" description="Polar residues" evidence="1">
    <location>
        <begin position="8"/>
        <end position="26"/>
    </location>
</feature>
<dbReference type="Proteomes" id="UP001195769">
    <property type="component" value="Unassembled WGS sequence"/>
</dbReference>
<feature type="region of interest" description="Disordered" evidence="1">
    <location>
        <begin position="1"/>
        <end position="48"/>
    </location>
</feature>
<evidence type="ECO:0000313" key="2">
    <source>
        <dbReference type="EMBL" id="KAG1900821.1"/>
    </source>
</evidence>
<reference evidence="2" key="1">
    <citation type="journal article" date="2020" name="New Phytol.">
        <title>Comparative genomics reveals dynamic genome evolution in host specialist ectomycorrhizal fungi.</title>
        <authorList>
            <person name="Lofgren L.A."/>
            <person name="Nguyen N.H."/>
            <person name="Vilgalys R."/>
            <person name="Ruytinx J."/>
            <person name="Liao H.L."/>
            <person name="Branco S."/>
            <person name="Kuo A."/>
            <person name="LaButti K."/>
            <person name="Lipzen A."/>
            <person name="Andreopoulos W."/>
            <person name="Pangilinan J."/>
            <person name="Riley R."/>
            <person name="Hundley H."/>
            <person name="Na H."/>
            <person name="Barry K."/>
            <person name="Grigoriev I.V."/>
            <person name="Stajich J.E."/>
            <person name="Kennedy P.G."/>
        </authorList>
    </citation>
    <scope>NUCLEOTIDE SEQUENCE</scope>
    <source>
        <strain evidence="2">FC203</strain>
    </source>
</reference>
<organism evidence="2 3">
    <name type="scientific">Suillus fuscotomentosus</name>
    <dbReference type="NCBI Taxonomy" id="1912939"/>
    <lineage>
        <taxon>Eukaryota</taxon>
        <taxon>Fungi</taxon>
        <taxon>Dikarya</taxon>
        <taxon>Basidiomycota</taxon>
        <taxon>Agaricomycotina</taxon>
        <taxon>Agaricomycetes</taxon>
        <taxon>Agaricomycetidae</taxon>
        <taxon>Boletales</taxon>
        <taxon>Suillineae</taxon>
        <taxon>Suillaceae</taxon>
        <taxon>Suillus</taxon>
    </lineage>
</organism>
<gene>
    <name evidence="2" type="ORF">F5891DRAFT_1188312</name>
</gene>
<dbReference type="EMBL" id="JABBWK010000025">
    <property type="protein sequence ID" value="KAG1900821.1"/>
    <property type="molecule type" value="Genomic_DNA"/>
</dbReference>
<evidence type="ECO:0000256" key="1">
    <source>
        <dbReference type="SAM" id="MobiDB-lite"/>
    </source>
</evidence>
<dbReference type="RefSeq" id="XP_041226397.1">
    <property type="nucleotide sequence ID" value="XM_041366978.1"/>
</dbReference>
<proteinExistence type="predicted"/>
<keyword evidence="3" id="KW-1185">Reference proteome</keyword>
<name>A0AAD4HLR1_9AGAM</name>